<dbReference type="Pfam" id="PF11159">
    <property type="entry name" value="DUF2939"/>
    <property type="match status" value="1"/>
</dbReference>
<sequence length="168" mass="18648">MRIFGYLVLLAIIGYGIWPYYTVYQLDKAIVQPSTAPLAELLDLPAIRANYKQRVTAGVKDVLPGNTSDPHGVMTWIGENLTRLGDAALDQVITPEWAQRTLRDAINEATKQTPAYLLAAMDFAFFESHNRFLIRIGDLGQGATHIRLSFIGGKWKITDIITSVTAIN</sequence>
<dbReference type="EMBL" id="PPGH01000013">
    <property type="protein sequence ID" value="PQJ97426.1"/>
    <property type="molecule type" value="Genomic_DNA"/>
</dbReference>
<dbReference type="OrthoDB" id="5767677at2"/>
<keyword evidence="2" id="KW-1185">Reference proteome</keyword>
<gene>
    <name evidence="1" type="ORF">CXB77_01845</name>
</gene>
<dbReference type="AlphaFoldDB" id="A0A2S7XUV1"/>
<dbReference type="Proteomes" id="UP000239936">
    <property type="component" value="Unassembled WGS sequence"/>
</dbReference>
<protein>
    <recommendedName>
        <fullName evidence="3">DUF2939 domain-containing protein</fullName>
    </recommendedName>
</protein>
<evidence type="ECO:0008006" key="3">
    <source>
        <dbReference type="Google" id="ProtNLM"/>
    </source>
</evidence>
<reference evidence="1 2" key="1">
    <citation type="submission" date="2018-01" db="EMBL/GenBank/DDBJ databases">
        <title>The complete genome sequence of Chromatium okenii LaCa, a purple sulfur bacterium with a turbulent life.</title>
        <authorList>
            <person name="Luedin S.M."/>
            <person name="Liechti N."/>
            <person name="Storelli N."/>
            <person name="Danza F."/>
            <person name="Wittwer M."/>
            <person name="Pothier J.F."/>
            <person name="Tonolla M.A."/>
        </authorList>
    </citation>
    <scope>NUCLEOTIDE SEQUENCE [LARGE SCALE GENOMIC DNA]</scope>
    <source>
        <strain evidence="1 2">LaCa</strain>
    </source>
</reference>
<dbReference type="InterPro" id="IPR021330">
    <property type="entry name" value="DUF2939"/>
</dbReference>
<evidence type="ECO:0000313" key="2">
    <source>
        <dbReference type="Proteomes" id="UP000239936"/>
    </source>
</evidence>
<accession>A0A2S7XUV1</accession>
<organism evidence="1 2">
    <name type="scientific">Chromatium okenii</name>
    <dbReference type="NCBI Taxonomy" id="61644"/>
    <lineage>
        <taxon>Bacteria</taxon>
        <taxon>Pseudomonadati</taxon>
        <taxon>Pseudomonadota</taxon>
        <taxon>Gammaproteobacteria</taxon>
        <taxon>Chromatiales</taxon>
        <taxon>Chromatiaceae</taxon>
        <taxon>Chromatium</taxon>
    </lineage>
</organism>
<comment type="caution">
    <text evidence="1">The sequence shown here is derived from an EMBL/GenBank/DDBJ whole genome shotgun (WGS) entry which is preliminary data.</text>
</comment>
<evidence type="ECO:0000313" key="1">
    <source>
        <dbReference type="EMBL" id="PQJ97426.1"/>
    </source>
</evidence>
<proteinExistence type="predicted"/>
<name>A0A2S7XUV1_9GAMM</name>